<dbReference type="Gene3D" id="3.40.630.10">
    <property type="entry name" value="Zn peptidases"/>
    <property type="match status" value="2"/>
</dbReference>
<sequence length="411" mass="45035">MNELDTLKGFIASQVREMVSLETLLTSVPALAPESGGDGELAKCEALALALREMGFSSFERYDAPDSRVPSGTRPNLVVTIPGKDPSRTLWFMTHLDVVPPGDLSKWNTDPWTVKEENGKIYGRGVEDNQQGLVSSIFAALAFLRTGIVPSHTVKLLFVADEEVGSAYGIQYLLREHNLFRPQDIIVIPDGGDEQGATIEVAEKNLLWLKFSTKGKQTHGSRPDQGANAHLAACDLALRLNALEQEFDRRDPLFEPDRSTFQPTKKEANVPNINTIPGDDVFCMDCRILPCYPLSQVRTRITELVRLVEQKHGVSISWIEEQAVESRSTPVDAPVVKALSAAIETIYGVKARPIGIGGGTVGAYLRNAGYDAVVWSRMDETAHQPNEYCLLDNLVGDSSVMCALMLKGLPS</sequence>
<dbReference type="AlphaFoldDB" id="A0AAE3EK10"/>
<reference evidence="9" key="1">
    <citation type="submission" date="2021-08" db="EMBL/GenBank/DDBJ databases">
        <title>Comparative analyses of Brucepasteria parasyntrophica and Teretinema zuelzerae.</title>
        <authorList>
            <person name="Song Y."/>
            <person name="Brune A."/>
        </authorList>
    </citation>
    <scope>NUCLEOTIDE SEQUENCE</scope>
    <source>
        <strain evidence="9">DSM 1903</strain>
    </source>
</reference>
<keyword evidence="4" id="KW-0479">Metal-binding</keyword>
<evidence type="ECO:0000256" key="6">
    <source>
        <dbReference type="ARBA" id="ARBA00022833"/>
    </source>
</evidence>
<dbReference type="InterPro" id="IPR010182">
    <property type="entry name" value="ArgE/DapE"/>
</dbReference>
<dbReference type="PANTHER" id="PTHR43808:SF32">
    <property type="entry name" value="ARGE_DAPE-RELATED DEACYLASE"/>
    <property type="match status" value="1"/>
</dbReference>
<dbReference type="PANTHER" id="PTHR43808">
    <property type="entry name" value="ACETYLORNITHINE DEACETYLASE"/>
    <property type="match status" value="1"/>
</dbReference>
<evidence type="ECO:0000256" key="4">
    <source>
        <dbReference type="ARBA" id="ARBA00022723"/>
    </source>
</evidence>
<evidence type="ECO:0000256" key="5">
    <source>
        <dbReference type="ARBA" id="ARBA00022801"/>
    </source>
</evidence>
<dbReference type="InterPro" id="IPR050072">
    <property type="entry name" value="Peptidase_M20A"/>
</dbReference>
<dbReference type="Pfam" id="PF07687">
    <property type="entry name" value="M20_dimer"/>
    <property type="match status" value="1"/>
</dbReference>
<organism evidence="9 10">
    <name type="scientific">Teretinema zuelzerae</name>
    <dbReference type="NCBI Taxonomy" id="156"/>
    <lineage>
        <taxon>Bacteria</taxon>
        <taxon>Pseudomonadati</taxon>
        <taxon>Spirochaetota</taxon>
        <taxon>Spirochaetia</taxon>
        <taxon>Spirochaetales</taxon>
        <taxon>Treponemataceae</taxon>
        <taxon>Teretinema</taxon>
    </lineage>
</organism>
<evidence type="ECO:0000256" key="2">
    <source>
        <dbReference type="ARBA" id="ARBA00001947"/>
    </source>
</evidence>
<proteinExistence type="inferred from homology"/>
<feature type="domain" description="Peptidase M20 dimerisation" evidence="8">
    <location>
        <begin position="201"/>
        <end position="306"/>
    </location>
</feature>
<dbReference type="Gene3D" id="3.30.70.360">
    <property type="match status" value="1"/>
</dbReference>
<keyword evidence="10" id="KW-1185">Reference proteome</keyword>
<dbReference type="GO" id="GO:0016787">
    <property type="term" value="F:hydrolase activity"/>
    <property type="evidence" value="ECO:0007669"/>
    <property type="project" value="UniProtKB-KW"/>
</dbReference>
<comment type="cofactor">
    <cofactor evidence="2">
        <name>Zn(2+)</name>
        <dbReference type="ChEBI" id="CHEBI:29105"/>
    </cofactor>
</comment>
<evidence type="ECO:0000256" key="7">
    <source>
        <dbReference type="ARBA" id="ARBA00023285"/>
    </source>
</evidence>
<dbReference type="Proteomes" id="UP001198163">
    <property type="component" value="Unassembled WGS sequence"/>
</dbReference>
<protein>
    <submittedName>
        <fullName evidence="9">M20 family metallo-hydrolase</fullName>
    </submittedName>
</protein>
<accession>A0AAE3EK10</accession>
<dbReference type="Pfam" id="PF01546">
    <property type="entry name" value="Peptidase_M20"/>
    <property type="match status" value="1"/>
</dbReference>
<dbReference type="EMBL" id="JAINWA010000003">
    <property type="protein sequence ID" value="MCD1655233.1"/>
    <property type="molecule type" value="Genomic_DNA"/>
</dbReference>
<comment type="similarity">
    <text evidence="3">Belongs to the peptidase M20A family.</text>
</comment>
<name>A0AAE3EK10_9SPIR</name>
<dbReference type="InterPro" id="IPR002933">
    <property type="entry name" value="Peptidase_M20"/>
</dbReference>
<dbReference type="SUPFAM" id="SSF55031">
    <property type="entry name" value="Bacterial exopeptidase dimerisation domain"/>
    <property type="match status" value="1"/>
</dbReference>
<evidence type="ECO:0000259" key="8">
    <source>
        <dbReference type="Pfam" id="PF07687"/>
    </source>
</evidence>
<evidence type="ECO:0000313" key="9">
    <source>
        <dbReference type="EMBL" id="MCD1655233.1"/>
    </source>
</evidence>
<dbReference type="SUPFAM" id="SSF53187">
    <property type="entry name" value="Zn-dependent exopeptidases"/>
    <property type="match status" value="1"/>
</dbReference>
<dbReference type="NCBIfam" id="NF010589">
    <property type="entry name" value="PRK13983.1"/>
    <property type="match status" value="1"/>
</dbReference>
<keyword evidence="5" id="KW-0378">Hydrolase</keyword>
<evidence type="ECO:0000256" key="3">
    <source>
        <dbReference type="ARBA" id="ARBA00006247"/>
    </source>
</evidence>
<keyword evidence="6" id="KW-0862">Zinc</keyword>
<comment type="cofactor">
    <cofactor evidence="1">
        <name>Co(2+)</name>
        <dbReference type="ChEBI" id="CHEBI:48828"/>
    </cofactor>
</comment>
<dbReference type="NCBIfam" id="TIGR01910">
    <property type="entry name" value="DapE-ArgE"/>
    <property type="match status" value="1"/>
</dbReference>
<dbReference type="InterPro" id="IPR036264">
    <property type="entry name" value="Bact_exopeptidase_dim_dom"/>
</dbReference>
<gene>
    <name evidence="9" type="ORF">K7J14_11070</name>
</gene>
<keyword evidence="7" id="KW-0170">Cobalt</keyword>
<evidence type="ECO:0000313" key="10">
    <source>
        <dbReference type="Proteomes" id="UP001198163"/>
    </source>
</evidence>
<dbReference type="GO" id="GO:0046872">
    <property type="term" value="F:metal ion binding"/>
    <property type="evidence" value="ECO:0007669"/>
    <property type="project" value="UniProtKB-KW"/>
</dbReference>
<dbReference type="InterPro" id="IPR011650">
    <property type="entry name" value="Peptidase_M20_dimer"/>
</dbReference>
<evidence type="ECO:0000256" key="1">
    <source>
        <dbReference type="ARBA" id="ARBA00001941"/>
    </source>
</evidence>
<dbReference type="RefSeq" id="WP_230756130.1">
    <property type="nucleotide sequence ID" value="NZ_JAINWA010000003.1"/>
</dbReference>
<comment type="caution">
    <text evidence="9">The sequence shown here is derived from an EMBL/GenBank/DDBJ whole genome shotgun (WGS) entry which is preliminary data.</text>
</comment>